<dbReference type="KEGG" id="lcd:clem_00210"/>
<dbReference type="Proteomes" id="UP000201728">
    <property type="component" value="Chromosome"/>
</dbReference>
<protein>
    <submittedName>
        <fullName evidence="1">Uncharacterized protein</fullName>
    </submittedName>
</protein>
<dbReference type="AlphaFoldDB" id="A0A222NYF5"/>
<evidence type="ECO:0000313" key="2">
    <source>
        <dbReference type="Proteomes" id="UP000201728"/>
    </source>
</evidence>
<reference evidence="2" key="1">
    <citation type="submission" date="2016-07" db="EMBL/GenBank/DDBJ databases">
        <authorList>
            <person name="Florea S."/>
            <person name="Webb J.S."/>
            <person name="Jaromczyk J."/>
            <person name="Schardl C.L."/>
        </authorList>
    </citation>
    <scope>NUCLEOTIDE SEQUENCE [LARGE SCALE GENOMIC DNA]</scope>
    <source>
        <strain evidence="2">CDC-D5610</strain>
    </source>
</reference>
<organism evidence="1 2">
    <name type="scientific">Legionella clemsonensis</name>
    <dbReference type="NCBI Taxonomy" id="1867846"/>
    <lineage>
        <taxon>Bacteria</taxon>
        <taxon>Pseudomonadati</taxon>
        <taxon>Pseudomonadota</taxon>
        <taxon>Gammaproteobacteria</taxon>
        <taxon>Legionellales</taxon>
        <taxon>Legionellaceae</taxon>
        <taxon>Legionella</taxon>
    </lineage>
</organism>
<keyword evidence="2" id="KW-1185">Reference proteome</keyword>
<dbReference type="RefSeq" id="WP_157698123.1">
    <property type="nucleotide sequence ID" value="NZ_CP016397.1"/>
</dbReference>
<sequence length="56" mass="6241">MEKSKERVLAYGLATEIAEQDMQSVSGGSSNLTHYSTKYYTSKKAGGDVEFDDDWD</sequence>
<evidence type="ECO:0000313" key="1">
    <source>
        <dbReference type="EMBL" id="ASQ44609.1"/>
    </source>
</evidence>
<accession>A0A222NYF5</accession>
<dbReference type="OrthoDB" id="5650924at2"/>
<name>A0A222NYF5_9GAMM</name>
<proteinExistence type="predicted"/>
<dbReference type="EMBL" id="CP016397">
    <property type="protein sequence ID" value="ASQ44609.1"/>
    <property type="molecule type" value="Genomic_DNA"/>
</dbReference>
<gene>
    <name evidence="1" type="ORF">clem_00210</name>
</gene>